<dbReference type="EMBL" id="PVTR01000002">
    <property type="protein sequence ID" value="PRY89634.1"/>
    <property type="molecule type" value="Genomic_DNA"/>
</dbReference>
<dbReference type="InterPro" id="IPR019861">
    <property type="entry name" value="PorP/SprF_Bacteroidetes"/>
</dbReference>
<comment type="caution">
    <text evidence="1">The sequence shown here is derived from an EMBL/GenBank/DDBJ whole genome shotgun (WGS) entry which is preliminary data.</text>
</comment>
<sequence>MAKNYLRLLALLILGILSTREVYSQDIQFSQFYAAPIFLNPAMTGASELTRVGLNYRNQWPGLNHSFNSYSAYIDHYVFDYNSGIGLIINGNRESLAQLATNEVGLAYSYNLKLTDDINWRFGGQASFISRDAYFGDLIFGSMIDIGSGSIGVITDELSGIALDYNYRFMNYHFGTMFTTKNAWLGLSAHNITEPNVSFVDEGISALPVRYSAHGGYRFQLGYGGINNTFSNTRQERSLSLGFNYKQQAPFNQLDVGAQLFLDPLVVGVWYRGLPTKYRLPNNEAIIGVIGVSLPTGIDIGYSYDFTISKLNLRNSGGAHEISMRYSFLWGDPKNRNQKARTIPCFHY</sequence>
<reference evidence="1 2" key="1">
    <citation type="submission" date="2018-03" db="EMBL/GenBank/DDBJ databases">
        <title>Genomic Encyclopedia of Archaeal and Bacterial Type Strains, Phase II (KMG-II): from individual species to whole genera.</title>
        <authorList>
            <person name="Goeker M."/>
        </authorList>
    </citation>
    <scope>NUCLEOTIDE SEQUENCE [LARGE SCALE GENOMIC DNA]</scope>
    <source>
        <strain evidence="1 2">DSM 27929</strain>
    </source>
</reference>
<name>A0A2T0WSV0_9BACT</name>
<protein>
    <submittedName>
        <fullName evidence="1">Type IX secretion system PorP/SprF family membrane protein</fullName>
    </submittedName>
</protein>
<dbReference type="Pfam" id="PF11751">
    <property type="entry name" value="PorP_SprF"/>
    <property type="match status" value="1"/>
</dbReference>
<dbReference type="Proteomes" id="UP000238157">
    <property type="component" value="Unassembled WGS sequence"/>
</dbReference>
<keyword evidence="2" id="KW-1185">Reference proteome</keyword>
<accession>A0A2T0WSV0</accession>
<proteinExistence type="predicted"/>
<evidence type="ECO:0000313" key="1">
    <source>
        <dbReference type="EMBL" id="PRY89634.1"/>
    </source>
</evidence>
<organism evidence="1 2">
    <name type="scientific">Mongoliibacter ruber</name>
    <dbReference type="NCBI Taxonomy" id="1750599"/>
    <lineage>
        <taxon>Bacteria</taxon>
        <taxon>Pseudomonadati</taxon>
        <taxon>Bacteroidota</taxon>
        <taxon>Cytophagia</taxon>
        <taxon>Cytophagales</taxon>
        <taxon>Cyclobacteriaceae</taxon>
        <taxon>Mongoliibacter</taxon>
    </lineage>
</organism>
<dbReference type="OrthoDB" id="1186563at2"/>
<dbReference type="AlphaFoldDB" id="A0A2T0WSV0"/>
<dbReference type="RefSeq" id="WP_106132338.1">
    <property type="nucleotide sequence ID" value="NZ_PVTR01000002.1"/>
</dbReference>
<dbReference type="NCBIfam" id="TIGR03519">
    <property type="entry name" value="T9SS_PorP_fam"/>
    <property type="match status" value="1"/>
</dbReference>
<gene>
    <name evidence="1" type="ORF">CLW00_102110</name>
</gene>
<evidence type="ECO:0000313" key="2">
    <source>
        <dbReference type="Proteomes" id="UP000238157"/>
    </source>
</evidence>